<feature type="chain" id="PRO_5001652805" evidence="1">
    <location>
        <begin position="21"/>
        <end position="177"/>
    </location>
</feature>
<sequence length="177" mass="19412">MRYPSFFFVTIILAAVNVNAQQYRDCASGLSEIDSYVGTVGSRVNSWQPSDGYGAALKIHATEQEVEDLIVEATSKCDLGGQISSSQADTILGELDSLVPNIESALRAVVQKKPAFDSVPLVTRLVATDVQNLFAKTYSLENKLLADMPDSRKQEVTEDINRINYAFSAAYRAYGLY</sequence>
<gene>
    <name evidence="2" type="ORF">LCOR_05147.1</name>
</gene>
<dbReference type="AlphaFoldDB" id="A0A068RW45"/>
<reference evidence="2" key="1">
    <citation type="submission" date="2013-08" db="EMBL/GenBank/DDBJ databases">
        <title>Gene expansion shapes genome architecture in the human pathogen Lichtheimia corymbifera: an evolutionary genomics analysis in the ancient terrestrial Mucorales (Mucoromycotina).</title>
        <authorList>
            <person name="Schwartze V.U."/>
            <person name="Winter S."/>
            <person name="Shelest E."/>
            <person name="Marcet-Houben M."/>
            <person name="Horn F."/>
            <person name="Wehner S."/>
            <person name="Hoffmann K."/>
            <person name="Riege K."/>
            <person name="Sammeth M."/>
            <person name="Nowrousian M."/>
            <person name="Valiante V."/>
            <person name="Linde J."/>
            <person name="Jacobsen I.D."/>
            <person name="Marz M."/>
            <person name="Brakhage A.A."/>
            <person name="Gabaldon T."/>
            <person name="Bocker S."/>
            <person name="Voigt K."/>
        </authorList>
    </citation>
    <scope>NUCLEOTIDE SEQUENCE [LARGE SCALE GENOMIC DNA]</scope>
    <source>
        <strain evidence="2">FSU 9682</strain>
    </source>
</reference>
<keyword evidence="1" id="KW-0732">Signal</keyword>
<dbReference type="Proteomes" id="UP000027586">
    <property type="component" value="Unassembled WGS sequence"/>
</dbReference>
<dbReference type="OrthoDB" id="3485059at2759"/>
<dbReference type="Gene3D" id="1.20.1280.140">
    <property type="match status" value="1"/>
</dbReference>
<keyword evidence="3" id="KW-1185">Reference proteome</keyword>
<name>A0A068RW45_9FUNG</name>
<dbReference type="PANTHER" id="PTHR38123:SF1">
    <property type="entry name" value="HYDROPHOBIC SURFACE BINDING PROTEIN"/>
    <property type="match status" value="1"/>
</dbReference>
<dbReference type="EMBL" id="CBTN010000019">
    <property type="protein sequence ID" value="CDH53837.1"/>
    <property type="molecule type" value="Genomic_DNA"/>
</dbReference>
<dbReference type="VEuPathDB" id="FungiDB:LCOR_05147.1"/>
<evidence type="ECO:0000313" key="2">
    <source>
        <dbReference type="EMBL" id="CDH53837.1"/>
    </source>
</evidence>
<dbReference type="PANTHER" id="PTHR38123">
    <property type="entry name" value="CELL WALL SERINE-THREONINE-RICH GALACTOMANNOPROTEIN MP1 (AFU_ORTHOLOGUE AFUA_4G03240)"/>
    <property type="match status" value="1"/>
</dbReference>
<evidence type="ECO:0000256" key="1">
    <source>
        <dbReference type="SAM" id="SignalP"/>
    </source>
</evidence>
<comment type="caution">
    <text evidence="2">The sequence shown here is derived from an EMBL/GenBank/DDBJ whole genome shotgun (WGS) entry which is preliminary data.</text>
</comment>
<proteinExistence type="predicted"/>
<evidence type="ECO:0000313" key="3">
    <source>
        <dbReference type="Proteomes" id="UP000027586"/>
    </source>
</evidence>
<feature type="signal peptide" evidence="1">
    <location>
        <begin position="1"/>
        <end position="20"/>
    </location>
</feature>
<dbReference type="GO" id="GO:0005576">
    <property type="term" value="C:extracellular region"/>
    <property type="evidence" value="ECO:0007669"/>
    <property type="project" value="TreeGrafter"/>
</dbReference>
<protein>
    <submittedName>
        <fullName evidence="2">Uncharacterized protein</fullName>
    </submittedName>
</protein>
<dbReference type="STRING" id="1263082.A0A068RW45"/>
<dbReference type="InterPro" id="IPR021054">
    <property type="entry name" value="Cell_wall_mannoprotein_1"/>
</dbReference>
<accession>A0A068RW45</accession>
<organism evidence="2 3">
    <name type="scientific">Lichtheimia corymbifera JMRC:FSU:9682</name>
    <dbReference type="NCBI Taxonomy" id="1263082"/>
    <lineage>
        <taxon>Eukaryota</taxon>
        <taxon>Fungi</taxon>
        <taxon>Fungi incertae sedis</taxon>
        <taxon>Mucoromycota</taxon>
        <taxon>Mucoromycotina</taxon>
        <taxon>Mucoromycetes</taxon>
        <taxon>Mucorales</taxon>
        <taxon>Lichtheimiaceae</taxon>
        <taxon>Lichtheimia</taxon>
    </lineage>
</organism>
<dbReference type="Pfam" id="PF12296">
    <property type="entry name" value="HsbA"/>
    <property type="match status" value="1"/>
</dbReference>